<feature type="region of interest" description="Disordered" evidence="9">
    <location>
        <begin position="71"/>
        <end position="137"/>
    </location>
</feature>
<dbReference type="InterPro" id="IPR045109">
    <property type="entry name" value="LSDs-like"/>
</dbReference>
<evidence type="ECO:0000256" key="9">
    <source>
        <dbReference type="SAM" id="MobiDB-lite"/>
    </source>
</evidence>
<dbReference type="Pfam" id="PF10497">
    <property type="entry name" value="zf-4CXXC_R1"/>
    <property type="match status" value="1"/>
</dbReference>
<dbReference type="Pfam" id="PF08879">
    <property type="entry name" value="WRC"/>
    <property type="match status" value="1"/>
</dbReference>
<keyword evidence="5" id="KW-0804">Transcription</keyword>
<keyword evidence="7" id="KW-0863">Zinc-finger</keyword>
<evidence type="ECO:0000256" key="7">
    <source>
        <dbReference type="PROSITE-ProRule" id="PRU00175"/>
    </source>
</evidence>
<comment type="caution">
    <text evidence="8">Lacks conserved residue(s) required for the propagation of feature annotation.</text>
</comment>
<dbReference type="RefSeq" id="XP_073113910.1">
    <property type="nucleotide sequence ID" value="XM_073257809.1"/>
</dbReference>
<comment type="similarity">
    <text evidence="2">Belongs to the JARID1 histone demethylase family.</text>
</comment>
<sequence>MEDNVGIPEDLRCKRSDGKQWRCSALSMPDKTVCEKHYIQAKKRAANSALRASLKKAKRKSLEDADVYLESKHEGREVSRSMSPMNPGSGEFSGSGGSMKKYKERVPKGQAPYSSETMSVRGSFARGGSLRRSEDLQRDTLQADENRFRSIYNTPPSSKEAKNFSGIGPGEYSGKSSDSSGGAEGLTCHQCRRNDRADVVWCTSCDRRGYCDNCISRWYAEIPMEDIRRVCPACRGICNCKVCLRGDNLIKAKIQEIAPVDKLRYLHTLLAFVLPALKQIYAEQCFEIGVETRVYGQKADIPRANINADEQMCCDFCKIPIFDYHRHCTKCFYDLCLTCCRDLRQAPVVNMRGQSTEGRVSERSKDVVAPNKDKSQLHSEDKNPIDFAHLFPKWKANSDGSIQCGPIEANGCGSSKLILRRIFKINWVVKLLKNAEEMVNGCKVSDPGSIDKCLSCMGSKTSLSGRSSESLLRQCSNRYDSGLFYHPVLEDLKQEGIAHFHKHWAKGEPVIVKHVFEHSLASSWDPLSIWRGIQETTDERLNENIIVKAVDCLNHSEVDIELNQFIKGYSEGRKHEDGWPQMLKLKDWPPPSTLEEFLLCHRPEFLVNFPLVEFIHSKWGILNLVAKLPHDTLQTEVAPKLFIAYGTHEELGRGDSVANLQINMVDQVYLLMHTAEVNNQTFKKSEMDKNEKTFKEFDAKRSLGNANIAHSNMNVDERTAPLDLTQREHGKEKECSSGLKFKEDNTMENLHRHSEMASLETKELDSSHSAREIVGSPEKGSAGAIWDVFLRQDVPKLNEYLKVHGKEFTVAGQPYNSVMHPVYDQVVFLNDKHKRTLNDEYGIEPWTFKQHVGEAVFIPTGCPFQVRNLQSSVQLALDFLSPESLGESARMAQEIRCLPNDHDAKLKMLEVGKISLYAASSAIREIQKITLDPKLSLGIKFEDPNLTAVISENLEKMAKRRQTVCT</sequence>
<evidence type="ECO:0000313" key="14">
    <source>
        <dbReference type="RefSeq" id="XP_010921791.1"/>
    </source>
</evidence>
<keyword evidence="3" id="KW-0479">Metal-binding</keyword>
<dbReference type="PROSITE" id="PS51184">
    <property type="entry name" value="JMJC"/>
    <property type="match status" value="1"/>
</dbReference>
<dbReference type="Gene3D" id="2.60.120.650">
    <property type="entry name" value="Cupin"/>
    <property type="match status" value="1"/>
</dbReference>
<evidence type="ECO:0000256" key="1">
    <source>
        <dbReference type="ARBA" id="ARBA00004123"/>
    </source>
</evidence>
<dbReference type="FunCoup" id="A0A6I9R741">
    <property type="interactions" value="287"/>
</dbReference>
<evidence type="ECO:0000259" key="10">
    <source>
        <dbReference type="PROSITE" id="PS50089"/>
    </source>
</evidence>
<dbReference type="OrthoDB" id="1667110at2759"/>
<comment type="subcellular location">
    <subcellularLocation>
        <location evidence="1">Nucleus</location>
    </subcellularLocation>
</comment>
<dbReference type="Pfam" id="PF02373">
    <property type="entry name" value="JmjC"/>
    <property type="match status" value="1"/>
</dbReference>
<dbReference type="SUPFAM" id="SSF51197">
    <property type="entry name" value="Clavaminate synthase-like"/>
    <property type="match status" value="1"/>
</dbReference>
<dbReference type="SMART" id="SM00558">
    <property type="entry name" value="JmjC"/>
    <property type="match status" value="1"/>
</dbReference>
<evidence type="ECO:0000256" key="8">
    <source>
        <dbReference type="PROSITE-ProRule" id="PRU01002"/>
    </source>
</evidence>
<dbReference type="GO" id="GO:0008270">
    <property type="term" value="F:zinc ion binding"/>
    <property type="evidence" value="ECO:0007669"/>
    <property type="project" value="UniProtKB-KW"/>
</dbReference>
<keyword evidence="13" id="KW-1185">Reference proteome</keyword>
<dbReference type="PANTHER" id="PTHR12549">
    <property type="entry name" value="JMJC DOMAIN-CONTAINING HISTONE DEMETHYLATION PROTEIN"/>
    <property type="match status" value="1"/>
</dbReference>
<dbReference type="PROSITE" id="PS50089">
    <property type="entry name" value="ZF_RING_2"/>
    <property type="match status" value="1"/>
</dbReference>
<accession>A0A6I9R741</accession>
<feature type="domain" description="WRC" evidence="12">
    <location>
        <begin position="7"/>
        <end position="51"/>
    </location>
</feature>
<dbReference type="GeneID" id="105045269"/>
<dbReference type="GO" id="GO:0006357">
    <property type="term" value="P:regulation of transcription by RNA polymerase II"/>
    <property type="evidence" value="ECO:0007669"/>
    <property type="project" value="TreeGrafter"/>
</dbReference>
<evidence type="ECO:0000256" key="3">
    <source>
        <dbReference type="ARBA" id="ARBA00022723"/>
    </source>
</evidence>
<reference evidence="14" key="1">
    <citation type="submission" date="2025-08" db="UniProtKB">
        <authorList>
            <consortium name="RefSeq"/>
        </authorList>
    </citation>
    <scope>IDENTIFICATION</scope>
</reference>
<dbReference type="Proteomes" id="UP000504607">
    <property type="component" value="Chromosome 5"/>
</dbReference>
<gene>
    <name evidence="14" type="primary">LOC105045269</name>
</gene>
<evidence type="ECO:0000256" key="2">
    <source>
        <dbReference type="ARBA" id="ARBA00006801"/>
    </source>
</evidence>
<dbReference type="GO" id="GO:0000785">
    <property type="term" value="C:chromatin"/>
    <property type="evidence" value="ECO:0007669"/>
    <property type="project" value="TreeGrafter"/>
</dbReference>
<evidence type="ECO:0000259" key="11">
    <source>
        <dbReference type="PROSITE" id="PS51184"/>
    </source>
</evidence>
<dbReference type="InParanoid" id="A0A6I9R741"/>
<keyword evidence="7" id="KW-0862">Zinc</keyword>
<dbReference type="InterPro" id="IPR003347">
    <property type="entry name" value="JmjC_dom"/>
</dbReference>
<name>A0A6I9R741_ELAGV</name>
<protein>
    <submittedName>
        <fullName evidence="14">Lysine-specific demethylase JMJ25 isoform X1</fullName>
    </submittedName>
</protein>
<dbReference type="GO" id="GO:0000118">
    <property type="term" value="C:histone deacetylase complex"/>
    <property type="evidence" value="ECO:0007669"/>
    <property type="project" value="TreeGrafter"/>
</dbReference>
<evidence type="ECO:0000256" key="4">
    <source>
        <dbReference type="ARBA" id="ARBA00023015"/>
    </source>
</evidence>
<dbReference type="RefSeq" id="XP_010921791.1">
    <property type="nucleotide sequence ID" value="XM_010923489.2"/>
</dbReference>
<dbReference type="AlphaFoldDB" id="A0A6I9R741"/>
<dbReference type="GO" id="GO:0003712">
    <property type="term" value="F:transcription coregulator activity"/>
    <property type="evidence" value="ECO:0007669"/>
    <property type="project" value="TreeGrafter"/>
</dbReference>
<feature type="domain" description="RING-type" evidence="10">
    <location>
        <begin position="188"/>
        <end position="235"/>
    </location>
</feature>
<keyword evidence="4" id="KW-0805">Transcription regulation</keyword>
<keyword evidence="6" id="KW-0539">Nucleus</keyword>
<evidence type="ECO:0000313" key="13">
    <source>
        <dbReference type="Proteomes" id="UP000504607"/>
    </source>
</evidence>
<evidence type="ECO:0000256" key="5">
    <source>
        <dbReference type="ARBA" id="ARBA00023163"/>
    </source>
</evidence>
<feature type="region of interest" description="Disordered" evidence="9">
    <location>
        <begin position="354"/>
        <end position="379"/>
    </location>
</feature>
<evidence type="ECO:0000259" key="12">
    <source>
        <dbReference type="PROSITE" id="PS51667"/>
    </source>
</evidence>
<feature type="compositionally biased region" description="Basic and acidic residues" evidence="9">
    <location>
        <begin position="359"/>
        <end position="379"/>
    </location>
</feature>
<evidence type="ECO:0000256" key="6">
    <source>
        <dbReference type="ARBA" id="ARBA00023242"/>
    </source>
</evidence>
<dbReference type="GO" id="GO:0032454">
    <property type="term" value="F:histone H3K9 demethylase activity"/>
    <property type="evidence" value="ECO:0007669"/>
    <property type="project" value="InterPro"/>
</dbReference>
<proteinExistence type="inferred from homology"/>
<dbReference type="InterPro" id="IPR014977">
    <property type="entry name" value="WRC_dom"/>
</dbReference>
<dbReference type="PANTHER" id="PTHR12549:SF17">
    <property type="entry name" value="E3 UBIQUITIN-PROTEIN LIGASE JMJ24"/>
    <property type="match status" value="1"/>
</dbReference>
<dbReference type="GO" id="GO:0031490">
    <property type="term" value="F:chromatin DNA binding"/>
    <property type="evidence" value="ECO:0007669"/>
    <property type="project" value="TreeGrafter"/>
</dbReference>
<dbReference type="InterPro" id="IPR018866">
    <property type="entry name" value="Znf-4CXXC_R1"/>
</dbReference>
<dbReference type="PROSITE" id="PS51667">
    <property type="entry name" value="WRC"/>
    <property type="match status" value="1"/>
</dbReference>
<dbReference type="KEGG" id="egu:105045269"/>
<organism evidence="13 14">
    <name type="scientific">Elaeis guineensis var. tenera</name>
    <name type="common">Oil palm</name>
    <dbReference type="NCBI Taxonomy" id="51953"/>
    <lineage>
        <taxon>Eukaryota</taxon>
        <taxon>Viridiplantae</taxon>
        <taxon>Streptophyta</taxon>
        <taxon>Embryophyta</taxon>
        <taxon>Tracheophyta</taxon>
        <taxon>Spermatophyta</taxon>
        <taxon>Magnoliopsida</taxon>
        <taxon>Liliopsida</taxon>
        <taxon>Arecaceae</taxon>
        <taxon>Arecoideae</taxon>
        <taxon>Cocoseae</taxon>
        <taxon>Elaeidinae</taxon>
        <taxon>Elaeis</taxon>
    </lineage>
</organism>
<dbReference type="InterPro" id="IPR001841">
    <property type="entry name" value="Znf_RING"/>
</dbReference>
<feature type="domain" description="JmjC" evidence="11">
    <location>
        <begin position="617"/>
        <end position="896"/>
    </location>
</feature>